<name>A0A1Z5ISN8_9LACO</name>
<dbReference type="InterPro" id="IPR036979">
    <property type="entry name" value="CM_dom_sf"/>
</dbReference>
<comment type="caution">
    <text evidence="3">The sequence shown here is derived from an EMBL/GenBank/DDBJ whole genome shotgun (WGS) entry which is preliminary data.</text>
</comment>
<evidence type="ECO:0000313" key="3">
    <source>
        <dbReference type="EMBL" id="GAX04602.1"/>
    </source>
</evidence>
<dbReference type="Pfam" id="PF01817">
    <property type="entry name" value="CM_2"/>
    <property type="match status" value="1"/>
</dbReference>
<keyword evidence="1" id="KW-0413">Isomerase</keyword>
<organism evidence="3 4">
    <name type="scientific">Secundilactobacillus pentosiphilus</name>
    <dbReference type="NCBI Taxonomy" id="1714682"/>
    <lineage>
        <taxon>Bacteria</taxon>
        <taxon>Bacillati</taxon>
        <taxon>Bacillota</taxon>
        <taxon>Bacilli</taxon>
        <taxon>Lactobacillales</taxon>
        <taxon>Lactobacillaceae</taxon>
        <taxon>Secundilactobacillus</taxon>
    </lineage>
</organism>
<proteinExistence type="predicted"/>
<dbReference type="SMART" id="SM00830">
    <property type="entry name" value="CM_2"/>
    <property type="match status" value="1"/>
</dbReference>
<reference evidence="3 4" key="1">
    <citation type="submission" date="2015-11" db="EMBL/GenBank/DDBJ databases">
        <title>Draft genome sequences of new species of the genus Lactobacillus isolated from orchardgrass silage.</title>
        <authorList>
            <person name="Tohno M."/>
            <person name="Tanizawa Y."/>
            <person name="Arita M."/>
        </authorList>
    </citation>
    <scope>NUCLEOTIDE SEQUENCE [LARGE SCALE GENOMIC DNA]</scope>
    <source>
        <strain evidence="3 4">IWT140</strain>
    </source>
</reference>
<dbReference type="GO" id="GO:0009697">
    <property type="term" value="P:salicylic acid biosynthetic process"/>
    <property type="evidence" value="ECO:0007669"/>
    <property type="project" value="TreeGrafter"/>
</dbReference>
<dbReference type="InterPro" id="IPR051331">
    <property type="entry name" value="Chorismate_mutase-related"/>
</dbReference>
<dbReference type="EMBL" id="BCMH01000024">
    <property type="protein sequence ID" value="GAX04602.1"/>
    <property type="molecule type" value="Genomic_DNA"/>
</dbReference>
<dbReference type="InterPro" id="IPR002701">
    <property type="entry name" value="CM_II_prokaryot"/>
</dbReference>
<keyword evidence="4" id="KW-1185">Reference proteome</keyword>
<dbReference type="SUPFAM" id="SSF48600">
    <property type="entry name" value="Chorismate mutase II"/>
    <property type="match status" value="1"/>
</dbReference>
<dbReference type="AlphaFoldDB" id="A0A1Z5ISN8"/>
<dbReference type="Proteomes" id="UP000198430">
    <property type="component" value="Unassembled WGS sequence"/>
</dbReference>
<dbReference type="RefSeq" id="WP_089089552.1">
    <property type="nucleotide sequence ID" value="NZ_BCMH01000024.1"/>
</dbReference>
<evidence type="ECO:0000259" key="2">
    <source>
        <dbReference type="PROSITE" id="PS51168"/>
    </source>
</evidence>
<dbReference type="PANTHER" id="PTHR38041:SF1">
    <property type="entry name" value="CHORISMATE MUTASE"/>
    <property type="match status" value="1"/>
</dbReference>
<protein>
    <submittedName>
        <fullName evidence="3">Chorismate mutase</fullName>
    </submittedName>
</protein>
<feature type="domain" description="Chorismate mutase" evidence="2">
    <location>
        <begin position="11"/>
        <end position="101"/>
    </location>
</feature>
<dbReference type="GO" id="GO:0004106">
    <property type="term" value="F:chorismate mutase activity"/>
    <property type="evidence" value="ECO:0007669"/>
    <property type="project" value="InterPro"/>
</dbReference>
<dbReference type="PANTHER" id="PTHR38041">
    <property type="entry name" value="CHORISMATE MUTASE"/>
    <property type="match status" value="1"/>
</dbReference>
<dbReference type="PROSITE" id="PS51168">
    <property type="entry name" value="CHORISMATE_MUT_2"/>
    <property type="match status" value="1"/>
</dbReference>
<evidence type="ECO:0000313" key="4">
    <source>
        <dbReference type="Proteomes" id="UP000198430"/>
    </source>
</evidence>
<evidence type="ECO:0000256" key="1">
    <source>
        <dbReference type="ARBA" id="ARBA00023235"/>
    </source>
</evidence>
<sequence length="107" mass="12378">MMVTNENDSGAWQPSELTAARQQINDIDDEIVRLLARRFDAVTKVNAAKAAADLPIMDHGREDQVLNRVMANDSNPETRIYMRHIFETIMKNSRDYQDYLTKTKQIH</sequence>
<dbReference type="GO" id="GO:0046417">
    <property type="term" value="P:chorismate metabolic process"/>
    <property type="evidence" value="ECO:0007669"/>
    <property type="project" value="InterPro"/>
</dbReference>
<accession>A0A1Z5ISN8</accession>
<dbReference type="InterPro" id="IPR036263">
    <property type="entry name" value="Chorismate_II_sf"/>
</dbReference>
<dbReference type="Gene3D" id="1.20.59.10">
    <property type="entry name" value="Chorismate mutase"/>
    <property type="match status" value="1"/>
</dbReference>
<gene>
    <name evidence="3" type="primary">pheA_2</name>
    <name evidence="3" type="ORF">IWT140_02244</name>
</gene>